<feature type="transmembrane region" description="Helical" evidence="2">
    <location>
        <begin position="107"/>
        <end position="128"/>
    </location>
</feature>
<comment type="pathway">
    <text evidence="1">Phospholipid metabolism; phosphatidylglycerol biosynthesis; phosphatidylglycerol from CDP-diacylglycerol: step 2/2.</text>
</comment>
<dbReference type="Pfam" id="PF04608">
    <property type="entry name" value="PgpA"/>
    <property type="match status" value="1"/>
</dbReference>
<name>A0A6H1Q2E2_9PROT</name>
<feature type="transmembrane region" description="Helical" evidence="2">
    <location>
        <begin position="44"/>
        <end position="63"/>
    </location>
</feature>
<keyword evidence="5" id="KW-1185">Reference proteome</keyword>
<feature type="transmembrane region" description="Helical" evidence="2">
    <location>
        <begin position="20"/>
        <end position="38"/>
    </location>
</feature>
<keyword evidence="1" id="KW-0378">Hydrolase</keyword>
<dbReference type="RefSeq" id="WP_168606319.1">
    <property type="nucleotide sequence ID" value="NZ_CP038852.1"/>
</dbReference>
<keyword evidence="1" id="KW-0479">Metal-binding</keyword>
<comment type="subcellular location">
    <subcellularLocation>
        <location evidence="1">Cell inner membrane</location>
        <topology evidence="1">Multi-pass membrane protein</topology>
    </subcellularLocation>
</comment>
<dbReference type="InterPro" id="IPR036681">
    <property type="entry name" value="PgpA-like_sf"/>
</dbReference>
<dbReference type="AlphaFoldDB" id="A0A6H1Q2E2"/>
<dbReference type="Proteomes" id="UP000501094">
    <property type="component" value="Chromosome"/>
</dbReference>
<evidence type="ECO:0000259" key="3">
    <source>
        <dbReference type="Pfam" id="PF04608"/>
    </source>
</evidence>
<keyword evidence="1" id="KW-0595">Phospholipid degradation</keyword>
<evidence type="ECO:0000256" key="2">
    <source>
        <dbReference type="SAM" id="Phobius"/>
    </source>
</evidence>
<keyword evidence="1" id="KW-0460">Magnesium</keyword>
<keyword evidence="1" id="KW-0443">Lipid metabolism</keyword>
<dbReference type="GO" id="GO:0008962">
    <property type="term" value="F:phosphatidylglycerophosphatase activity"/>
    <property type="evidence" value="ECO:0007669"/>
    <property type="project" value="UniProtKB-EC"/>
</dbReference>
<dbReference type="PANTHER" id="PTHR36305">
    <property type="entry name" value="PHOSPHATIDYLGLYCEROPHOSPHATASE A"/>
    <property type="match status" value="1"/>
</dbReference>
<dbReference type="GO" id="GO:0006655">
    <property type="term" value="P:phosphatidylglycerol biosynthetic process"/>
    <property type="evidence" value="ECO:0007669"/>
    <property type="project" value="UniProtKB-UniPathway"/>
</dbReference>
<keyword evidence="1 2" id="KW-0812">Transmembrane</keyword>
<dbReference type="PANTHER" id="PTHR36305:SF1">
    <property type="entry name" value="PHOSPHATIDYLGLYCEROPHOSPHATASE A"/>
    <property type="match status" value="1"/>
</dbReference>
<dbReference type="GO" id="GO:0009395">
    <property type="term" value="P:phospholipid catabolic process"/>
    <property type="evidence" value="ECO:0007669"/>
    <property type="project" value="UniProtKB-KW"/>
</dbReference>
<proteinExistence type="predicted"/>
<keyword evidence="1" id="KW-0442">Lipid degradation</keyword>
<dbReference type="KEGG" id="peg:E5R92_01310"/>
<dbReference type="GO" id="GO:0046872">
    <property type="term" value="F:metal ion binding"/>
    <property type="evidence" value="ECO:0007669"/>
    <property type="project" value="UniProtKB-KW"/>
</dbReference>
<keyword evidence="2" id="KW-1133">Transmembrane helix</keyword>
<keyword evidence="1" id="KW-1003">Cell membrane</keyword>
<evidence type="ECO:0000313" key="5">
    <source>
        <dbReference type="Proteomes" id="UP000501094"/>
    </source>
</evidence>
<gene>
    <name evidence="4" type="ORF">E5R92_01310</name>
</gene>
<dbReference type="EMBL" id="CP038852">
    <property type="protein sequence ID" value="QIZ20425.1"/>
    <property type="molecule type" value="Genomic_DNA"/>
</dbReference>
<dbReference type="CDD" id="cd06971">
    <property type="entry name" value="PgpA"/>
    <property type="match status" value="1"/>
</dbReference>
<dbReference type="UniPathway" id="UPA00084">
    <property type="reaction ID" value="UER00504"/>
</dbReference>
<keyword evidence="1" id="KW-0997">Cell inner membrane</keyword>
<dbReference type="EC" id="3.1.3.27" evidence="1"/>
<keyword evidence="1 2" id="KW-0472">Membrane</keyword>
<feature type="domain" description="YutG/PgpA" evidence="3">
    <location>
        <begin position="9"/>
        <end position="158"/>
    </location>
</feature>
<reference evidence="4 5" key="1">
    <citation type="journal article" date="2020" name="Nat. Microbiol.">
        <title>Lysogenic host-virus interactions in SAR11 marine bacteria.</title>
        <authorList>
            <person name="Morris R.M."/>
            <person name="Cain K.R."/>
            <person name="Hvorecny K.L."/>
            <person name="Kollman J.M."/>
        </authorList>
    </citation>
    <scope>NUCLEOTIDE SEQUENCE [LARGE SCALE GENOMIC DNA]</scope>
    <source>
        <strain evidence="4 5">NP1</strain>
    </source>
</reference>
<dbReference type="InterPro" id="IPR007686">
    <property type="entry name" value="YutG/PgpA"/>
</dbReference>
<comment type="function">
    <text evidence="1">Lipid phosphatase which dephosphorylates phosphatidylglycerophosphate (PGP) to phosphatidylglycerol (PG).</text>
</comment>
<accession>A0A6H1Q2E2</accession>
<protein>
    <recommendedName>
        <fullName evidence="1">Phosphatidylglycerophosphatase A</fullName>
        <ecNumber evidence="1">3.1.3.27</ecNumber>
    </recommendedName>
    <alternativeName>
        <fullName evidence="1">Phosphatidylglycerolphosphate phosphatase A</fullName>
    </alternativeName>
</protein>
<comment type="catalytic activity">
    <reaction evidence="1">
        <text>a 1,2-diacyl-sn-glycero-3-phospho-(1'-sn-glycero-3'-phosphate) + H2O = a 1,2-diacyl-sn-glycero-3-phospho-(1'-sn-glycerol) + phosphate</text>
        <dbReference type="Rhea" id="RHEA:33751"/>
        <dbReference type="ChEBI" id="CHEBI:15377"/>
        <dbReference type="ChEBI" id="CHEBI:43474"/>
        <dbReference type="ChEBI" id="CHEBI:60110"/>
        <dbReference type="ChEBI" id="CHEBI:64716"/>
        <dbReference type="EC" id="3.1.3.27"/>
    </reaction>
</comment>
<feature type="transmembrane region" description="Helical" evidence="2">
    <location>
        <begin position="148"/>
        <end position="166"/>
    </location>
</feature>
<dbReference type="GO" id="GO:0005886">
    <property type="term" value="C:plasma membrane"/>
    <property type="evidence" value="ECO:0007669"/>
    <property type="project" value="UniProtKB-SubCell"/>
</dbReference>
<sequence>MIKSLNSLLVTMFGLGKIRYMPGTFGSLATVIILYYLFHTLNISPNIILFGLIIIFIYSFYAVSSHIENSENKDPSEIIIDEFLGQSIPIYLYEISHGTTKDGDEAIVYYALFFILFRYFDIMKPFPVNFFDKNFKNSFGVIMDDVCAGFYVVLTLVCFMIIKSYVL</sequence>
<organism evidence="4 5">
    <name type="scientific">Candidatus Pelagibacter giovannonii</name>
    <dbReference type="NCBI Taxonomy" id="2563896"/>
    <lineage>
        <taxon>Bacteria</taxon>
        <taxon>Pseudomonadati</taxon>
        <taxon>Pseudomonadota</taxon>
        <taxon>Alphaproteobacteria</taxon>
        <taxon>Candidatus Pelagibacterales</taxon>
        <taxon>Candidatus Pelagibacteraceae</taxon>
        <taxon>Candidatus Pelagibacter</taxon>
    </lineage>
</organism>
<dbReference type="PIRSF" id="PIRSF006162">
    <property type="entry name" value="PgpA"/>
    <property type="match status" value="1"/>
</dbReference>
<dbReference type="SUPFAM" id="SSF101307">
    <property type="entry name" value="YutG-like"/>
    <property type="match status" value="1"/>
</dbReference>
<evidence type="ECO:0000256" key="1">
    <source>
        <dbReference type="PIRNR" id="PIRNR006162"/>
    </source>
</evidence>
<dbReference type="InterPro" id="IPR026037">
    <property type="entry name" value="PgpA"/>
</dbReference>
<comment type="cofactor">
    <cofactor evidence="1">
        <name>Mg(2+)</name>
        <dbReference type="ChEBI" id="CHEBI:18420"/>
    </cofactor>
</comment>
<keyword evidence="1" id="KW-1208">Phospholipid metabolism</keyword>
<evidence type="ECO:0000313" key="4">
    <source>
        <dbReference type="EMBL" id="QIZ20425.1"/>
    </source>
</evidence>